<feature type="region of interest" description="Disordered" evidence="6">
    <location>
        <begin position="235"/>
        <end position="255"/>
    </location>
</feature>
<dbReference type="Gene3D" id="1.25.40.10">
    <property type="entry name" value="Tetratricopeptide repeat domain"/>
    <property type="match status" value="1"/>
</dbReference>
<evidence type="ECO:0000256" key="5">
    <source>
        <dbReference type="PROSITE-ProRule" id="PRU00339"/>
    </source>
</evidence>
<dbReference type="InterPro" id="IPR019734">
    <property type="entry name" value="TPR_rpt"/>
</dbReference>
<dbReference type="Pfam" id="PF13877">
    <property type="entry name" value="RPAP3_C"/>
    <property type="match status" value="1"/>
</dbReference>
<dbReference type="InterPro" id="IPR051966">
    <property type="entry name" value="RPAP3"/>
</dbReference>
<evidence type="ECO:0000259" key="7">
    <source>
        <dbReference type="Pfam" id="PF13877"/>
    </source>
</evidence>
<dbReference type="PROSITE" id="PS50005">
    <property type="entry name" value="TPR"/>
    <property type="match status" value="1"/>
</dbReference>
<comment type="caution">
    <text evidence="8">The sequence shown here is derived from an EMBL/GenBank/DDBJ whole genome shotgun (WGS) entry which is preliminary data.</text>
</comment>
<dbReference type="SMART" id="SM00028">
    <property type="entry name" value="TPR"/>
    <property type="match status" value="3"/>
</dbReference>
<feature type="region of interest" description="Disordered" evidence="6">
    <location>
        <begin position="271"/>
        <end position="348"/>
    </location>
</feature>
<comment type="similarity">
    <text evidence="3">Belongs to the RPAP3 family.</text>
</comment>
<feature type="domain" description="RNA-polymerase II-associated protein 3-like C-terminal" evidence="7">
    <location>
        <begin position="378"/>
        <end position="468"/>
    </location>
</feature>
<keyword evidence="9" id="KW-1185">Reference proteome</keyword>
<dbReference type="Proteomes" id="UP001648503">
    <property type="component" value="Unassembled WGS sequence"/>
</dbReference>
<proteinExistence type="inferred from homology"/>
<evidence type="ECO:0000256" key="1">
    <source>
        <dbReference type="ARBA" id="ARBA00022737"/>
    </source>
</evidence>
<evidence type="ECO:0000313" key="9">
    <source>
        <dbReference type="Proteomes" id="UP001648503"/>
    </source>
</evidence>
<feature type="compositionally biased region" description="Polar residues" evidence="6">
    <location>
        <begin position="284"/>
        <end position="293"/>
    </location>
</feature>
<evidence type="ECO:0000256" key="2">
    <source>
        <dbReference type="ARBA" id="ARBA00022803"/>
    </source>
</evidence>
<feature type="compositionally biased region" description="Polar residues" evidence="6">
    <location>
        <begin position="321"/>
        <end position="334"/>
    </location>
</feature>
<accession>A0ABQ8FFT4</accession>
<evidence type="ECO:0000256" key="6">
    <source>
        <dbReference type="SAM" id="MobiDB-lite"/>
    </source>
</evidence>
<reference evidence="8 9" key="1">
    <citation type="submission" date="2021-02" db="EMBL/GenBank/DDBJ databases">
        <title>Variation within the Batrachochytrium salamandrivorans European outbreak.</title>
        <authorList>
            <person name="Kelly M."/>
            <person name="Pasmans F."/>
            <person name="Shea T.P."/>
            <person name="Munoz J.F."/>
            <person name="Carranza S."/>
            <person name="Cuomo C.A."/>
            <person name="Martel A."/>
        </authorList>
    </citation>
    <scope>NUCLEOTIDE SEQUENCE [LARGE SCALE GENOMIC DNA]</scope>
    <source>
        <strain evidence="8 9">AMFP18/2</strain>
    </source>
</reference>
<dbReference type="Pfam" id="PF00515">
    <property type="entry name" value="TPR_1"/>
    <property type="match status" value="1"/>
</dbReference>
<dbReference type="InterPro" id="IPR025986">
    <property type="entry name" value="RPAP3-like_C"/>
</dbReference>
<dbReference type="EMBL" id="JAFCIX010000140">
    <property type="protein sequence ID" value="KAH6597586.1"/>
    <property type="molecule type" value="Genomic_DNA"/>
</dbReference>
<name>A0ABQ8FFT4_9FUNG</name>
<evidence type="ECO:0000256" key="4">
    <source>
        <dbReference type="ARBA" id="ARBA00040133"/>
    </source>
</evidence>
<protein>
    <recommendedName>
        <fullName evidence="4">RNA polymerase II-associated protein 3</fullName>
    </recommendedName>
</protein>
<evidence type="ECO:0000313" key="8">
    <source>
        <dbReference type="EMBL" id="KAH6597586.1"/>
    </source>
</evidence>
<organism evidence="8 9">
    <name type="scientific">Batrachochytrium salamandrivorans</name>
    <dbReference type="NCBI Taxonomy" id="1357716"/>
    <lineage>
        <taxon>Eukaryota</taxon>
        <taxon>Fungi</taxon>
        <taxon>Fungi incertae sedis</taxon>
        <taxon>Chytridiomycota</taxon>
        <taxon>Chytridiomycota incertae sedis</taxon>
        <taxon>Chytridiomycetes</taxon>
        <taxon>Rhizophydiales</taxon>
        <taxon>Rhizophydiales incertae sedis</taxon>
        <taxon>Batrachochytrium</taxon>
    </lineage>
</organism>
<feature type="repeat" description="TPR" evidence="5">
    <location>
        <begin position="117"/>
        <end position="150"/>
    </location>
</feature>
<dbReference type="InterPro" id="IPR011990">
    <property type="entry name" value="TPR-like_helical_dom_sf"/>
</dbReference>
<evidence type="ECO:0000256" key="3">
    <source>
        <dbReference type="ARBA" id="ARBA00038275"/>
    </source>
</evidence>
<keyword evidence="2 5" id="KW-0802">TPR repeat</keyword>
<dbReference type="SUPFAM" id="SSF48452">
    <property type="entry name" value="TPR-like"/>
    <property type="match status" value="1"/>
</dbReference>
<dbReference type="PANTHER" id="PTHR46423">
    <property type="entry name" value="RNA POLYMERASE II-ASSOCIATED PROTEIN 3"/>
    <property type="match status" value="1"/>
</dbReference>
<keyword evidence="1" id="KW-0677">Repeat</keyword>
<dbReference type="PANTHER" id="PTHR46423:SF1">
    <property type="entry name" value="RNA POLYMERASE II-ASSOCIATED PROTEIN 3"/>
    <property type="match status" value="1"/>
</dbReference>
<gene>
    <name evidence="8" type="ORF">BASA50_004354</name>
</gene>
<sequence length="503" mass="56650">MSDAALKIRRNAEEYRESVTDLLAWEKQMADKDKQRQLQQCCLHRKDTSSVAASSQTKKTDQRIKGSDYNAWAKFDVEKELEKVEYQSANPKPSITHYIPDGKDRIPQEDLDRIESALVEKEKGNEYFKRKNYKRAVQCYTKSIDLNPADVVPIVNRAMANIKLFNWEDATKDCTMGLEIQPKNVKALWRRGISRRELGQFQLALDDLKMAAVLEPGNSSIRQELQALEKAVDAQNTGKESLTSSKDTVTTISSPRRRRLVIQEVGDAVQPVSTVQPNDERKNTFGSLSSHTISPAAEKSSALDKADSQTIPLENKPPSHKVTSSNKGPSQLSTKQEETSKVPETLASSTPLMHAATALHTPSTKFKSLSISEPLKIPRSMFEYERDWKSLKNDLQCRYAYFKAIPPANLPQIFKSSLETPYLCGILEVLKECYMQHETASLLLETMLSITRIERFATTAMFLSRKDKQVVSDLVAHIASCVDDMGDTSIADLARIRTAFKIK</sequence>
<feature type="compositionally biased region" description="Polar residues" evidence="6">
    <location>
        <begin position="235"/>
        <end position="254"/>
    </location>
</feature>